<dbReference type="GO" id="GO:0003677">
    <property type="term" value="F:DNA binding"/>
    <property type="evidence" value="ECO:0007669"/>
    <property type="project" value="InterPro"/>
</dbReference>
<dbReference type="SUPFAM" id="SSF46894">
    <property type="entry name" value="C-terminal effector domain of the bipartite response regulators"/>
    <property type="match status" value="1"/>
</dbReference>
<proteinExistence type="predicted"/>
<reference evidence="1 2" key="1">
    <citation type="submission" date="2019-06" db="EMBL/GenBank/DDBJ databases">
        <authorList>
            <person name="Li F."/>
        </authorList>
    </citation>
    <scope>NUCLEOTIDE SEQUENCE [LARGE SCALE GENOMIC DNA]</scope>
    <source>
        <strain evidence="1 2">10F1D-1</strain>
    </source>
</reference>
<dbReference type="EMBL" id="VHQG01000001">
    <property type="protein sequence ID" value="TPW78072.1"/>
    <property type="molecule type" value="Genomic_DNA"/>
</dbReference>
<gene>
    <name evidence="1" type="ORF">FJ657_05445</name>
</gene>
<evidence type="ECO:0000313" key="2">
    <source>
        <dbReference type="Proteomes" id="UP000316252"/>
    </source>
</evidence>
<name>A0A506Y7K4_9MICO</name>
<dbReference type="Proteomes" id="UP000316252">
    <property type="component" value="Unassembled WGS sequence"/>
</dbReference>
<evidence type="ECO:0000313" key="1">
    <source>
        <dbReference type="EMBL" id="TPW78072.1"/>
    </source>
</evidence>
<dbReference type="GO" id="GO:0006355">
    <property type="term" value="P:regulation of DNA-templated transcription"/>
    <property type="evidence" value="ECO:0007669"/>
    <property type="project" value="InterPro"/>
</dbReference>
<organism evidence="1 2">
    <name type="scientific">Schumannella soli</name>
    <dbReference type="NCBI Taxonomy" id="2590779"/>
    <lineage>
        <taxon>Bacteria</taxon>
        <taxon>Bacillati</taxon>
        <taxon>Actinomycetota</taxon>
        <taxon>Actinomycetes</taxon>
        <taxon>Micrococcales</taxon>
        <taxon>Microbacteriaceae</taxon>
        <taxon>Schumannella</taxon>
    </lineage>
</organism>
<dbReference type="RefSeq" id="WP_141162597.1">
    <property type="nucleotide sequence ID" value="NZ_VHQG01000001.1"/>
</dbReference>
<accession>A0A506Y7K4</accession>
<comment type="caution">
    <text evidence="1">The sequence shown here is derived from an EMBL/GenBank/DDBJ whole genome shotgun (WGS) entry which is preliminary data.</text>
</comment>
<dbReference type="InterPro" id="IPR016032">
    <property type="entry name" value="Sig_transdc_resp-reg_C-effctor"/>
</dbReference>
<sequence>MSSNWRYLSGSWLTLQPGQRVWLRPSRKPGDIVAVDVAAVLPTASDGSGAGIRDQSGRDYRRFDWDLALTEPDELAAQERRGLVKMPSRRRSVILTRSQLVIIAMYANGATVTEAATVLGISRWTAYSYLVQAKRQYADLGYDVSTKQLLLDELERETPAVGSYYAVTRPARPALPITRHHKDLGNSNI</sequence>
<keyword evidence="2" id="KW-1185">Reference proteome</keyword>
<protein>
    <submittedName>
        <fullName evidence="1">Uncharacterized protein</fullName>
    </submittedName>
</protein>
<dbReference type="AlphaFoldDB" id="A0A506Y7K4"/>